<sequence length="1505" mass="169076">MDILIDLNGNLHKSAERLDAIRDGFFVFLPLMRLLRIIFWVGSLAFLPTYAHAQQNANASLVADLCSSISQSKFSDAPVVVNQLQSLYAQQPQAEFFMRAQQMRAAGYKTPSFSYLFARTFLQANPNLQKELLNLVPLFAERKVGKLALDFYEQVDAWQYNQQLLQTGNYAIRVQGNLSVRWQDADSTLAPTDNWDTPSDESPAETWIQYQVKSPGPVLVWTDAICESLIGKDSLRITAKQVLFSVKDRLFFGQNGLVEQGNLALPLFQINPRKGYLLSEEMNWKVGDRSIVGALRMQLKKKAGAKQFDLEFRSKQFVSEALQGKYFKGFGRLLVRGNQLGLLGSKEKPARLEIWGPQRKLGEILTSQALMQANESIQIKEGAFIGYVGKKDSLYHGFVTANWIPAEAAWHLKPTQEEIRFEDSFHQVSISADLGVLHAETQKMDFFRLSGKSQNPAWVESFDFFDAGRLDSQQGILTYDPIRILYNHLAMIKRSHANLYDIAEANKKDPKLLQGGFQQFKHAGYLNFDELSGDVSFTRLGRHYAQVKYAQKDFDRFYVPSFGGMLAKDTANISLDLGQQKLVIRGIKEVMVSDSLKANFIPSDNQIVFGQGRDFDFMGEIKIGNYRFRGQGFRFNFTDYSINLPQIDSITFVRKGTNRELGGQFRYEAGHILLAPPNNKSGRLGLAAFPKLIIPKGVVSYFDEPWRAAGVYSKKHYFQVPRIELDSLTQKEITFEGSFYSDGLFPTFKASLVLMPDQSFGFSYNQKLPFSIYRNKAIYQLKSPMLMNKIGLSAAGSMTYQGLISNQKESHFYPDSLIATSIEATMQGKGFPDMQMGEHRFTWTQESDSLWMHPFKQSISLYKKEVQLIGSLGMHQKQVFGRGNLTLQDGIMESSNFRFDASLWTASEANLKIGKQMALFPPSVFMDRVALEANMSTHKVMIRPMKGDMGSAITFPYVAYQSSLADATWDLTNQKFLMGGQKGFELKSLDSTGVAGSMIKATNASYDLKAQYLALSGVKEVEVGSALLYPEKGILGIQKDGAFKPFSGAKAVLNGKHLLKDLKISEGNSAGWKGEANYQFPRSDGDTVAVALRNFHFEGKSYITADGLLSEKVPLRFSKHQQFKGEVSLDTRLPNLNFKGFIRPVIGLPNFRAAWIPFESNKGEEPHLVLNKDLHDEAGRPITAGIFINAQNRLYPTFLSPQSDDLDPVLFQAEGDVIEANDRYEVKGKQTQMQLFIDKHRVEAEGPIQLFTGNQSIRAFGHLNMSTDSLLPRLDTWVNLQFPYPAKLLKVMGDRIVKYLLDEGIQSDPADDPERRDAYLNRAEQVLGKAIPEAMRTKMDQVHMALDKVAPEFANSINFSGVSWVWSPNTSAFYSVGGIPWVNVGPVDVNATVRGYMEVIKKPSKEEFYGYWELSEDLWYYFAYFNGELGVYSSDPAFLASIREAVKSDKKGKLVVVEAAGDEKDAFVKRFLAYYRGTTPAKKVKKAAAPVKSTAPATKSKKGGF</sequence>
<reference evidence="1 2" key="1">
    <citation type="submission" date="2024-03" db="EMBL/GenBank/DDBJ databases">
        <title>Aquirufa genome sequencing.</title>
        <authorList>
            <person name="Pitt A."/>
            <person name="Hahn M.W."/>
        </authorList>
    </citation>
    <scope>NUCLEOTIDE SEQUENCE [LARGE SCALE GENOMIC DNA]</scope>
    <source>
        <strain evidence="1 2">PLAD-142S6K</strain>
    </source>
</reference>
<keyword evidence="2" id="KW-1185">Reference proteome</keyword>
<comment type="caution">
    <text evidence="1">The sequence shown here is derived from an EMBL/GenBank/DDBJ whole genome shotgun (WGS) entry which is preliminary data.</text>
</comment>
<dbReference type="Proteomes" id="UP001598114">
    <property type="component" value="Unassembled WGS sequence"/>
</dbReference>
<proteinExistence type="predicted"/>
<gene>
    <name evidence="1" type="ORF">SKC38_01205</name>
</gene>
<organism evidence="1 2">
    <name type="scientific">Aquirufa echingensis</name>
    <dbReference type="NCBI Taxonomy" id="3096516"/>
    <lineage>
        <taxon>Bacteria</taxon>
        <taxon>Pseudomonadati</taxon>
        <taxon>Bacteroidota</taxon>
        <taxon>Cytophagia</taxon>
        <taxon>Cytophagales</taxon>
        <taxon>Flectobacillaceae</taxon>
        <taxon>Aquirufa</taxon>
    </lineage>
</organism>
<dbReference type="EMBL" id="JBBKYA010000001">
    <property type="protein sequence ID" value="MFD3274842.1"/>
    <property type="molecule type" value="Genomic_DNA"/>
</dbReference>
<evidence type="ECO:0000313" key="2">
    <source>
        <dbReference type="Proteomes" id="UP001598114"/>
    </source>
</evidence>
<evidence type="ECO:0000313" key="1">
    <source>
        <dbReference type="EMBL" id="MFD3274842.1"/>
    </source>
</evidence>
<name>A0ABW6CYK1_9BACT</name>
<accession>A0ABW6CYK1</accession>
<protein>
    <submittedName>
        <fullName evidence="1">Uncharacterized protein</fullName>
    </submittedName>
</protein>
<dbReference type="RefSeq" id="WP_377974387.1">
    <property type="nucleotide sequence ID" value="NZ_JBBKYA010000001.1"/>
</dbReference>